<feature type="region of interest" description="Disordered" evidence="1">
    <location>
        <begin position="58"/>
        <end position="82"/>
    </location>
</feature>
<dbReference type="EMBL" id="JAXIOK010000009">
    <property type="protein sequence ID" value="KAK4762145.1"/>
    <property type="molecule type" value="Genomic_DNA"/>
</dbReference>
<comment type="caution">
    <text evidence="2">The sequence shown here is derived from an EMBL/GenBank/DDBJ whole genome shotgun (WGS) entry which is preliminary data.</text>
</comment>
<protein>
    <submittedName>
        <fullName evidence="2">Uncharacterized protein</fullName>
    </submittedName>
</protein>
<organism evidence="2 3">
    <name type="scientific">Trapa incisa</name>
    <dbReference type="NCBI Taxonomy" id="236973"/>
    <lineage>
        <taxon>Eukaryota</taxon>
        <taxon>Viridiplantae</taxon>
        <taxon>Streptophyta</taxon>
        <taxon>Embryophyta</taxon>
        <taxon>Tracheophyta</taxon>
        <taxon>Spermatophyta</taxon>
        <taxon>Magnoliopsida</taxon>
        <taxon>eudicotyledons</taxon>
        <taxon>Gunneridae</taxon>
        <taxon>Pentapetalae</taxon>
        <taxon>rosids</taxon>
        <taxon>malvids</taxon>
        <taxon>Myrtales</taxon>
        <taxon>Lythraceae</taxon>
        <taxon>Trapa</taxon>
    </lineage>
</organism>
<dbReference type="Proteomes" id="UP001345219">
    <property type="component" value="Chromosome 23"/>
</dbReference>
<evidence type="ECO:0000313" key="2">
    <source>
        <dbReference type="EMBL" id="KAK4762145.1"/>
    </source>
</evidence>
<proteinExistence type="predicted"/>
<sequence>MASQGPSRARLRGNPHVDGCGLWASNSNKKHRVKDCLRWILCESEVGVGEFRETAHRDDWAGSRSSALAIHGRETEDNSSDD</sequence>
<gene>
    <name evidence="2" type="ORF">SAY87_030029</name>
</gene>
<evidence type="ECO:0000256" key="1">
    <source>
        <dbReference type="SAM" id="MobiDB-lite"/>
    </source>
</evidence>
<keyword evidence="3" id="KW-1185">Reference proteome</keyword>
<dbReference type="AlphaFoldDB" id="A0AAN7KG91"/>
<name>A0AAN7KG91_9MYRT</name>
<accession>A0AAN7KG91</accession>
<evidence type="ECO:0000313" key="3">
    <source>
        <dbReference type="Proteomes" id="UP001345219"/>
    </source>
</evidence>
<reference evidence="2 3" key="1">
    <citation type="journal article" date="2023" name="Hortic Res">
        <title>Pangenome of water caltrop reveals structural variations and asymmetric subgenome divergence after allopolyploidization.</title>
        <authorList>
            <person name="Zhang X."/>
            <person name="Chen Y."/>
            <person name="Wang L."/>
            <person name="Yuan Y."/>
            <person name="Fang M."/>
            <person name="Shi L."/>
            <person name="Lu R."/>
            <person name="Comes H.P."/>
            <person name="Ma Y."/>
            <person name="Chen Y."/>
            <person name="Huang G."/>
            <person name="Zhou Y."/>
            <person name="Zheng Z."/>
            <person name="Qiu Y."/>
        </authorList>
    </citation>
    <scope>NUCLEOTIDE SEQUENCE [LARGE SCALE GENOMIC DNA]</scope>
    <source>
        <tissue evidence="2">Roots</tissue>
    </source>
</reference>